<evidence type="ECO:0000256" key="1">
    <source>
        <dbReference type="SAM" id="MobiDB-lite"/>
    </source>
</evidence>
<sequence length="336" mass="38864">MPCVSAVKKWEIRPTSVLQGIKNTRALMWQWIRELARACRHRVGYHANYNGSDREEQEMVCLEVFLSSLGYYELERRRMRTDLKQPVGEKKNPYVPSDVIKAKNYLFSLCIHGEIPMGSERMEMRKRQMSVQQESAAGGTAPAQQDQPGQANPRGSNACCFCWCCCCSCSWNEDRDDRNRKASYDIKEGTSDCEDCPKPTLEEVRSWGQSFDKLMCCPAGRNAFRLFLRTEFSEENMLFWLACEEFSKDTNKSAIEENARVIYEDYISILSPKEVSLDSRVREAINRNMLEPTSHTFDDAQLQIFTLMQRDSYPRYMNSPAYKNLLNTLSEQSPES</sequence>
<dbReference type="PANTHER" id="PTHR10845">
    <property type="entry name" value="REGULATOR OF G PROTEIN SIGNALING"/>
    <property type="match status" value="1"/>
</dbReference>
<dbReference type="SMART" id="SM00315">
    <property type="entry name" value="RGS"/>
    <property type="match status" value="1"/>
</dbReference>
<feature type="domain" description="RGS" evidence="2">
    <location>
        <begin position="210"/>
        <end position="326"/>
    </location>
</feature>
<proteinExistence type="predicted"/>
<dbReference type="PANTHER" id="PTHR10845:SF277">
    <property type="entry name" value="REGULATOR OF G-PROTEIN SIGNALING 20"/>
    <property type="match status" value="1"/>
</dbReference>
<gene>
    <name evidence="3" type="ORF">MMEN_LOCUS7616</name>
</gene>
<dbReference type="OrthoDB" id="10266999at2759"/>
<dbReference type="SUPFAM" id="SSF48097">
    <property type="entry name" value="Regulator of G-protein signaling, RGS"/>
    <property type="match status" value="1"/>
</dbReference>
<evidence type="ECO:0000259" key="2">
    <source>
        <dbReference type="PROSITE" id="PS50132"/>
    </source>
</evidence>
<protein>
    <submittedName>
        <fullName evidence="3">(Atlantic silverside) hypothetical protein</fullName>
    </submittedName>
</protein>
<dbReference type="InterPro" id="IPR016137">
    <property type="entry name" value="RGS"/>
</dbReference>
<dbReference type="PROSITE" id="PS50132">
    <property type="entry name" value="RGS"/>
    <property type="match status" value="1"/>
</dbReference>
<organism evidence="3 4">
    <name type="scientific">Menidia menidia</name>
    <name type="common">Atlantic silverside</name>
    <dbReference type="NCBI Taxonomy" id="238744"/>
    <lineage>
        <taxon>Eukaryota</taxon>
        <taxon>Metazoa</taxon>
        <taxon>Chordata</taxon>
        <taxon>Craniata</taxon>
        <taxon>Vertebrata</taxon>
        <taxon>Euteleostomi</taxon>
        <taxon>Actinopterygii</taxon>
        <taxon>Neopterygii</taxon>
        <taxon>Teleostei</taxon>
        <taxon>Neoteleostei</taxon>
        <taxon>Acanthomorphata</taxon>
        <taxon>Ovalentaria</taxon>
        <taxon>Atherinomorphae</taxon>
        <taxon>Atheriniformes</taxon>
        <taxon>Atherinopsidae</taxon>
        <taxon>Menidiinae</taxon>
        <taxon>Menidia</taxon>
    </lineage>
</organism>
<keyword evidence="4" id="KW-1185">Reference proteome</keyword>
<dbReference type="InterPro" id="IPR036305">
    <property type="entry name" value="RGS_sf"/>
</dbReference>
<accession>A0A8S4AX94</accession>
<feature type="region of interest" description="Disordered" evidence="1">
    <location>
        <begin position="126"/>
        <end position="149"/>
    </location>
</feature>
<dbReference type="FunFam" id="1.10.167.10:FF:000001">
    <property type="entry name" value="Putative regulator of g-protein signaling 12"/>
    <property type="match status" value="1"/>
</dbReference>
<dbReference type="InterPro" id="IPR044926">
    <property type="entry name" value="RGS_subdomain_2"/>
</dbReference>
<dbReference type="Pfam" id="PF00615">
    <property type="entry name" value="RGS"/>
    <property type="match status" value="1"/>
</dbReference>
<dbReference type="PRINTS" id="PR01301">
    <property type="entry name" value="RGSPROTEIN"/>
</dbReference>
<comment type="caution">
    <text evidence="3">The sequence shown here is derived from an EMBL/GenBank/DDBJ whole genome shotgun (WGS) entry which is preliminary data.</text>
</comment>
<evidence type="ECO:0000313" key="3">
    <source>
        <dbReference type="EMBL" id="CAG5896545.1"/>
    </source>
</evidence>
<dbReference type="Gene3D" id="1.10.167.10">
    <property type="entry name" value="Regulator of G-protein Signalling 4, domain 2"/>
    <property type="match status" value="1"/>
</dbReference>
<dbReference type="Proteomes" id="UP000677803">
    <property type="component" value="Unassembled WGS sequence"/>
</dbReference>
<evidence type="ECO:0000313" key="4">
    <source>
        <dbReference type="Proteomes" id="UP000677803"/>
    </source>
</evidence>
<dbReference type="EMBL" id="CAJRST010007779">
    <property type="protein sequence ID" value="CAG5896545.1"/>
    <property type="molecule type" value="Genomic_DNA"/>
</dbReference>
<reference evidence="3" key="1">
    <citation type="submission" date="2021-05" db="EMBL/GenBank/DDBJ databases">
        <authorList>
            <person name="Tigano A."/>
        </authorList>
    </citation>
    <scope>NUCLEOTIDE SEQUENCE</scope>
</reference>
<dbReference type="AlphaFoldDB" id="A0A8S4AX94"/>
<name>A0A8S4AX94_9TELE</name>